<dbReference type="AlphaFoldDB" id="A0ABD5Q548"/>
<reference evidence="7 8" key="1">
    <citation type="journal article" date="2019" name="Int. J. Syst. Evol. Microbiol.">
        <title>The Global Catalogue of Microorganisms (GCM) 10K type strain sequencing project: providing services to taxonomists for standard genome sequencing and annotation.</title>
        <authorList>
            <consortium name="The Broad Institute Genomics Platform"/>
            <consortium name="The Broad Institute Genome Sequencing Center for Infectious Disease"/>
            <person name="Wu L."/>
            <person name="Ma J."/>
        </authorList>
    </citation>
    <scope>NUCLEOTIDE SEQUENCE [LARGE SCALE GENOMIC DNA]</scope>
    <source>
        <strain evidence="7 8">XZYJ18</strain>
    </source>
</reference>
<evidence type="ECO:0000313" key="7">
    <source>
        <dbReference type="EMBL" id="MFC4825803.1"/>
    </source>
</evidence>
<keyword evidence="8" id="KW-1185">Reference proteome</keyword>
<gene>
    <name evidence="7" type="ORF">ACFO9K_16225</name>
</gene>
<dbReference type="Pfam" id="PF13401">
    <property type="entry name" value="AAA_22"/>
    <property type="match status" value="1"/>
</dbReference>
<dbReference type="InterPro" id="IPR036390">
    <property type="entry name" value="WH_DNA-bd_sf"/>
</dbReference>
<comment type="function">
    <text evidence="5">Involved in regulation of DNA replication.</text>
</comment>
<keyword evidence="3" id="KW-0547">Nucleotide-binding</keyword>
<name>A0ABD5Q548_9EURY</name>
<dbReference type="Pfam" id="PF22703">
    <property type="entry name" value="Cdc6_lid"/>
    <property type="match status" value="1"/>
</dbReference>
<accession>A0ABD5Q548</accession>
<organism evidence="7 8">
    <name type="scientific">Halorussus aquaticus</name>
    <dbReference type="NCBI Taxonomy" id="2953748"/>
    <lineage>
        <taxon>Archaea</taxon>
        <taxon>Methanobacteriati</taxon>
        <taxon>Methanobacteriota</taxon>
        <taxon>Stenosarchaea group</taxon>
        <taxon>Halobacteria</taxon>
        <taxon>Halobacteriales</taxon>
        <taxon>Haladaptataceae</taxon>
        <taxon>Halorussus</taxon>
    </lineage>
</organism>
<comment type="similarity">
    <text evidence="1">Belongs to the CDC6/cdc18 family.</text>
</comment>
<evidence type="ECO:0000256" key="4">
    <source>
        <dbReference type="ARBA" id="ARBA00022840"/>
    </source>
</evidence>
<dbReference type="InterPro" id="IPR055237">
    <property type="entry name" value="Cdc6_lid"/>
</dbReference>
<feature type="domain" description="AAA+ ATPase" evidence="6">
    <location>
        <begin position="39"/>
        <end position="184"/>
    </location>
</feature>
<keyword evidence="2" id="KW-0235">DNA replication</keyword>
<dbReference type="InterPro" id="IPR049945">
    <property type="entry name" value="AAA_22"/>
</dbReference>
<evidence type="ECO:0000259" key="6">
    <source>
        <dbReference type="SMART" id="SM00382"/>
    </source>
</evidence>
<evidence type="ECO:0000256" key="1">
    <source>
        <dbReference type="ARBA" id="ARBA00006184"/>
    </source>
</evidence>
<comment type="caution">
    <text evidence="7">The sequence shown here is derived from an EMBL/GenBank/DDBJ whole genome shotgun (WGS) entry which is preliminary data.</text>
</comment>
<dbReference type="Gene3D" id="3.40.50.300">
    <property type="entry name" value="P-loop containing nucleotide triphosphate hydrolases"/>
    <property type="match status" value="1"/>
</dbReference>
<dbReference type="GO" id="GO:0005524">
    <property type="term" value="F:ATP binding"/>
    <property type="evidence" value="ECO:0007669"/>
    <property type="project" value="UniProtKB-KW"/>
</dbReference>
<dbReference type="EMBL" id="JBHSHT010000002">
    <property type="protein sequence ID" value="MFC4825803.1"/>
    <property type="molecule type" value="Genomic_DNA"/>
</dbReference>
<dbReference type="Gene3D" id="1.10.8.60">
    <property type="match status" value="1"/>
</dbReference>
<dbReference type="InterPro" id="IPR050311">
    <property type="entry name" value="ORC1/CDC6"/>
</dbReference>
<dbReference type="InterPro" id="IPR027417">
    <property type="entry name" value="P-loop_NTPase"/>
</dbReference>
<dbReference type="FunFam" id="3.40.50.300:FF:001565">
    <property type="entry name" value="Orc1-type DNA replication protein"/>
    <property type="match status" value="1"/>
</dbReference>
<keyword evidence="4" id="KW-0067">ATP-binding</keyword>
<dbReference type="PANTHER" id="PTHR10763:SF22">
    <property type="entry name" value="ORC1-TYPE DNA REPLICATION PROTEIN"/>
    <property type="match status" value="1"/>
</dbReference>
<dbReference type="PANTHER" id="PTHR10763">
    <property type="entry name" value="CELL DIVISION CONTROL PROTEIN 6-RELATED"/>
    <property type="match status" value="1"/>
</dbReference>
<dbReference type="SMART" id="SM00382">
    <property type="entry name" value="AAA"/>
    <property type="match status" value="1"/>
</dbReference>
<proteinExistence type="inferred from homology"/>
<dbReference type="SUPFAM" id="SSF46785">
    <property type="entry name" value="Winged helix' DNA-binding domain"/>
    <property type="match status" value="1"/>
</dbReference>
<dbReference type="CDD" id="cd18139">
    <property type="entry name" value="HLD_clamp_RarA"/>
    <property type="match status" value="1"/>
</dbReference>
<protein>
    <submittedName>
        <fullName evidence="7">Cdc6/Cdc18 family protein</fullName>
    </submittedName>
</protein>
<evidence type="ECO:0000256" key="5">
    <source>
        <dbReference type="ARBA" id="ARBA00057740"/>
    </source>
</evidence>
<dbReference type="CDD" id="cd00009">
    <property type="entry name" value="AAA"/>
    <property type="match status" value="1"/>
</dbReference>
<dbReference type="Proteomes" id="UP001595945">
    <property type="component" value="Unassembled WGS sequence"/>
</dbReference>
<evidence type="ECO:0000256" key="2">
    <source>
        <dbReference type="ARBA" id="ARBA00022705"/>
    </source>
</evidence>
<evidence type="ECO:0000256" key="3">
    <source>
        <dbReference type="ARBA" id="ARBA00022741"/>
    </source>
</evidence>
<dbReference type="GeneID" id="73043470"/>
<dbReference type="SUPFAM" id="SSF52540">
    <property type="entry name" value="P-loop containing nucleoside triphosphate hydrolases"/>
    <property type="match status" value="1"/>
</dbReference>
<dbReference type="InterPro" id="IPR003593">
    <property type="entry name" value="AAA+_ATPase"/>
</dbReference>
<dbReference type="RefSeq" id="WP_254268568.1">
    <property type="nucleotide sequence ID" value="NZ_CP100400.1"/>
</dbReference>
<sequence>MITDARVLRTGFVPREVEHRDAEVTHLTEILAPLTDGDPADTTLLLGPSGVGKTCLAKYTAEQLRQEVLDVEYQYVNCWQNFSEFRTLYRILEGLGKTVDIHRQSTPRDELYERLRQYDGPPCVVILDEADQLEDKSLLYHLHELPQFSMLLVANRERELFGNADERLTSRLTGCERVRFDRYDSDELVSIMDARVKSGLEEGAIDRDQLATIADAAGGDARVALSILRTAARQAHQSYESRITDDIVAASIPEARAERHEKDVDTLTPHQRTLYEIIEERDAVSPSELYEEYRDRMDDPKTDRTVRNYLSKMDQYDVIRAEGTSRDRTYRSVSETFENVE</sequence>
<dbReference type="GO" id="GO:0006260">
    <property type="term" value="P:DNA replication"/>
    <property type="evidence" value="ECO:0007669"/>
    <property type="project" value="UniProtKB-KW"/>
</dbReference>
<evidence type="ECO:0000313" key="8">
    <source>
        <dbReference type="Proteomes" id="UP001595945"/>
    </source>
</evidence>